<dbReference type="SUPFAM" id="SSF55120">
    <property type="entry name" value="Pseudouridine synthase"/>
    <property type="match status" value="1"/>
</dbReference>
<gene>
    <name evidence="8" type="ORF">WICPIJ_009779</name>
</gene>
<dbReference type="Gene3D" id="3.30.2350.10">
    <property type="entry name" value="Pseudouridine synthase"/>
    <property type="match status" value="1"/>
</dbReference>
<accession>A0A9P8PJW8</accession>
<evidence type="ECO:0000256" key="6">
    <source>
        <dbReference type="SAM" id="MobiDB-lite"/>
    </source>
</evidence>
<comment type="caution">
    <text evidence="8">The sequence shown here is derived from an EMBL/GenBank/DDBJ whole genome shotgun (WGS) entry which is preliminary data.</text>
</comment>
<dbReference type="HAMAP" id="MF_01080">
    <property type="entry name" value="TruB_bact"/>
    <property type="match status" value="1"/>
</dbReference>
<dbReference type="Pfam" id="PF01509">
    <property type="entry name" value="TruB_N"/>
    <property type="match status" value="1"/>
</dbReference>
<protein>
    <recommendedName>
        <fullName evidence="3">tRNA pseudouridine(55) synthase</fullName>
        <ecNumber evidence="3">5.4.99.25</ecNumber>
    </recommendedName>
</protein>
<evidence type="ECO:0000313" key="8">
    <source>
        <dbReference type="EMBL" id="KAH3673391.1"/>
    </source>
</evidence>
<evidence type="ECO:0000256" key="4">
    <source>
        <dbReference type="ARBA" id="ARBA00022694"/>
    </source>
</evidence>
<dbReference type="OrthoDB" id="9995526at2759"/>
<sequence length="427" mass="48473">MSTKPKEMNGIFAINKPSGITSSTFLSKLQRIFTNSSVFAKDLSDLRGAKIQQLQKENGGKGQFKASRRQLRKVEKVKLGHGGTLDPLACGVLVVGVGKGTKRLQNYLNGSVKVYETEALFGIETTSADVEGEILLKSGYDHITMEQLNAVPEKFIGEVKQTPPIFSALKVNGKPLYEYARNNIALPKEIKSRDVTVYEMEIFKDSLTTDHKHEGLTNAEIDKTMIGELKHNPTLNEDFHKVFYSKEYCSKNGLNPEEKQDPGKPYPESESESESSATAPPLLHFRTKVSSGTYIRSLISDVAKCVHSNAYMVKLIREKQAEWDLNHNVFQLEDFEQRDELVWGDVLRRVLHTEDGATIGDLKSWFEEAEEKFKAEIEEKKRLAEEKKQLEQLEEQKKKEEQENGTQTKTEEKEPENVNEKKRTLEE</sequence>
<evidence type="ECO:0000256" key="3">
    <source>
        <dbReference type="ARBA" id="ARBA00012787"/>
    </source>
</evidence>
<dbReference type="PANTHER" id="PTHR13767:SF2">
    <property type="entry name" value="PSEUDOURIDYLATE SYNTHASE TRUB1"/>
    <property type="match status" value="1"/>
</dbReference>
<dbReference type="AlphaFoldDB" id="A0A9P8PJW8"/>
<keyword evidence="5" id="KW-0413">Isomerase</keyword>
<dbReference type="GO" id="GO:1990481">
    <property type="term" value="P:mRNA pseudouridine synthesis"/>
    <property type="evidence" value="ECO:0007669"/>
    <property type="project" value="TreeGrafter"/>
</dbReference>
<keyword evidence="4" id="KW-0819">tRNA processing</keyword>
<name>A0A9P8PJW8_WICPI</name>
<dbReference type="GO" id="GO:0006400">
    <property type="term" value="P:tRNA modification"/>
    <property type="evidence" value="ECO:0007669"/>
    <property type="project" value="TreeGrafter"/>
</dbReference>
<dbReference type="InterPro" id="IPR002501">
    <property type="entry name" value="PsdUridine_synth_N"/>
</dbReference>
<feature type="compositionally biased region" description="Basic and acidic residues" evidence="6">
    <location>
        <begin position="392"/>
        <end position="402"/>
    </location>
</feature>
<evidence type="ECO:0000256" key="2">
    <source>
        <dbReference type="ARBA" id="ARBA00008999"/>
    </source>
</evidence>
<evidence type="ECO:0000256" key="1">
    <source>
        <dbReference type="ARBA" id="ARBA00001166"/>
    </source>
</evidence>
<feature type="region of interest" description="Disordered" evidence="6">
    <location>
        <begin position="253"/>
        <end position="282"/>
    </location>
</feature>
<comment type="catalytic activity">
    <reaction evidence="1">
        <text>a uridine in mRNA = a pseudouridine in mRNA</text>
        <dbReference type="Rhea" id="RHEA:56644"/>
        <dbReference type="Rhea" id="RHEA-COMP:14658"/>
        <dbReference type="Rhea" id="RHEA-COMP:14659"/>
        <dbReference type="ChEBI" id="CHEBI:65314"/>
        <dbReference type="ChEBI" id="CHEBI:65315"/>
    </reaction>
</comment>
<dbReference type="Proteomes" id="UP000774326">
    <property type="component" value="Unassembled WGS sequence"/>
</dbReference>
<feature type="compositionally biased region" description="Basic and acidic residues" evidence="6">
    <location>
        <begin position="409"/>
        <end position="427"/>
    </location>
</feature>
<dbReference type="EC" id="5.4.99.25" evidence="3"/>
<reference evidence="8" key="2">
    <citation type="submission" date="2021-01" db="EMBL/GenBank/DDBJ databases">
        <authorList>
            <person name="Schikora-Tamarit M.A."/>
        </authorList>
    </citation>
    <scope>NUCLEOTIDE SEQUENCE</scope>
    <source>
        <strain evidence="8">CBS2887</strain>
    </source>
</reference>
<organism evidence="8 9">
    <name type="scientific">Wickerhamomyces pijperi</name>
    <name type="common">Yeast</name>
    <name type="synonym">Pichia pijperi</name>
    <dbReference type="NCBI Taxonomy" id="599730"/>
    <lineage>
        <taxon>Eukaryota</taxon>
        <taxon>Fungi</taxon>
        <taxon>Dikarya</taxon>
        <taxon>Ascomycota</taxon>
        <taxon>Saccharomycotina</taxon>
        <taxon>Saccharomycetes</taxon>
        <taxon>Phaffomycetales</taxon>
        <taxon>Wickerhamomycetaceae</taxon>
        <taxon>Wickerhamomyces</taxon>
    </lineage>
</organism>
<dbReference type="EMBL" id="JAEUBG010005651">
    <property type="protein sequence ID" value="KAH3673391.1"/>
    <property type="molecule type" value="Genomic_DNA"/>
</dbReference>
<dbReference type="PANTHER" id="PTHR13767">
    <property type="entry name" value="TRNA-PSEUDOURIDINE SYNTHASE"/>
    <property type="match status" value="1"/>
</dbReference>
<feature type="region of interest" description="Disordered" evidence="6">
    <location>
        <begin position="392"/>
        <end position="427"/>
    </location>
</feature>
<feature type="domain" description="Pseudouridine synthase II N-terminal" evidence="7">
    <location>
        <begin position="73"/>
        <end position="204"/>
    </location>
</feature>
<dbReference type="InterPro" id="IPR014780">
    <property type="entry name" value="tRNA_psdUridine_synth_TruB"/>
</dbReference>
<evidence type="ECO:0000256" key="5">
    <source>
        <dbReference type="ARBA" id="ARBA00023235"/>
    </source>
</evidence>
<dbReference type="GO" id="GO:0160148">
    <property type="term" value="F:tRNA pseudouridine(55) synthase activity"/>
    <property type="evidence" value="ECO:0007669"/>
    <property type="project" value="UniProtKB-EC"/>
</dbReference>
<proteinExistence type="inferred from homology"/>
<dbReference type="InterPro" id="IPR020103">
    <property type="entry name" value="PsdUridine_synth_cat_dom_sf"/>
</dbReference>
<evidence type="ECO:0000313" key="9">
    <source>
        <dbReference type="Proteomes" id="UP000774326"/>
    </source>
</evidence>
<evidence type="ECO:0000259" key="7">
    <source>
        <dbReference type="Pfam" id="PF01509"/>
    </source>
</evidence>
<comment type="similarity">
    <text evidence="2">Belongs to the pseudouridine synthase TruB family.</text>
</comment>
<keyword evidence="9" id="KW-1185">Reference proteome</keyword>
<dbReference type="GO" id="GO:0005634">
    <property type="term" value="C:nucleus"/>
    <property type="evidence" value="ECO:0007669"/>
    <property type="project" value="TreeGrafter"/>
</dbReference>
<reference evidence="8" key="1">
    <citation type="journal article" date="2021" name="Open Biol.">
        <title>Shared evolutionary footprints suggest mitochondrial oxidative damage underlies multiple complex I losses in fungi.</title>
        <authorList>
            <person name="Schikora-Tamarit M.A."/>
            <person name="Marcet-Houben M."/>
            <person name="Nosek J."/>
            <person name="Gabaldon T."/>
        </authorList>
    </citation>
    <scope>NUCLEOTIDE SEQUENCE</scope>
    <source>
        <strain evidence="8">CBS2887</strain>
    </source>
</reference>
<dbReference type="GO" id="GO:0003723">
    <property type="term" value="F:RNA binding"/>
    <property type="evidence" value="ECO:0007669"/>
    <property type="project" value="InterPro"/>
</dbReference>